<feature type="non-terminal residue" evidence="1">
    <location>
        <position position="1"/>
    </location>
</feature>
<keyword evidence="2" id="KW-1185">Reference proteome</keyword>
<accession>A0AAD1R546</accession>
<sequence length="146" mass="16551">EVLKEKALKRYNQVRQKLSKRLGSFSGNLVLFLGGPFEVYYVESRDQCYTVNAHFGLVKEICVEKNEVMCGPSTHEQGSGLWEVRHRAGGIGGSTPSLRGKIHADYRTSDAPDQEKLIQEANDMRLKGWSEKPRSSLMELHFYESS</sequence>
<dbReference type="Proteomes" id="UP001295444">
    <property type="component" value="Chromosome 01"/>
</dbReference>
<reference evidence="1" key="1">
    <citation type="submission" date="2022-03" db="EMBL/GenBank/DDBJ databases">
        <authorList>
            <person name="Alioto T."/>
            <person name="Alioto T."/>
            <person name="Gomez Garrido J."/>
        </authorList>
    </citation>
    <scope>NUCLEOTIDE SEQUENCE</scope>
</reference>
<feature type="non-terminal residue" evidence="1">
    <location>
        <position position="146"/>
    </location>
</feature>
<organism evidence="1 2">
    <name type="scientific">Pelobates cultripes</name>
    <name type="common">Western spadefoot toad</name>
    <dbReference type="NCBI Taxonomy" id="61616"/>
    <lineage>
        <taxon>Eukaryota</taxon>
        <taxon>Metazoa</taxon>
        <taxon>Chordata</taxon>
        <taxon>Craniata</taxon>
        <taxon>Vertebrata</taxon>
        <taxon>Euteleostomi</taxon>
        <taxon>Amphibia</taxon>
        <taxon>Batrachia</taxon>
        <taxon>Anura</taxon>
        <taxon>Pelobatoidea</taxon>
        <taxon>Pelobatidae</taxon>
        <taxon>Pelobates</taxon>
    </lineage>
</organism>
<name>A0AAD1R546_PELCU</name>
<dbReference type="EMBL" id="OW240912">
    <property type="protein sequence ID" value="CAH2222497.1"/>
    <property type="molecule type" value="Genomic_DNA"/>
</dbReference>
<dbReference type="AlphaFoldDB" id="A0AAD1R546"/>
<evidence type="ECO:0000313" key="1">
    <source>
        <dbReference type="EMBL" id="CAH2222497.1"/>
    </source>
</evidence>
<protein>
    <submittedName>
        <fullName evidence="1">Notchless homolog 1</fullName>
    </submittedName>
</protein>
<proteinExistence type="predicted"/>
<gene>
    <name evidence="1" type="ORF">PECUL_23A013238</name>
</gene>
<evidence type="ECO:0000313" key="2">
    <source>
        <dbReference type="Proteomes" id="UP001295444"/>
    </source>
</evidence>